<evidence type="ECO:0000256" key="5">
    <source>
        <dbReference type="ARBA" id="ARBA00022840"/>
    </source>
</evidence>
<comment type="catalytic activity">
    <reaction evidence="6 8">
        <text>AMP + ATP = 2 ADP</text>
        <dbReference type="Rhea" id="RHEA:12973"/>
        <dbReference type="ChEBI" id="CHEBI:30616"/>
        <dbReference type="ChEBI" id="CHEBI:456215"/>
        <dbReference type="ChEBI" id="CHEBI:456216"/>
        <dbReference type="EC" id="2.7.4.3"/>
    </reaction>
</comment>
<dbReference type="FunFam" id="3.40.50.300:FF:000106">
    <property type="entry name" value="Adenylate kinase mitochondrial"/>
    <property type="match status" value="1"/>
</dbReference>
<comment type="similarity">
    <text evidence="6 7">Belongs to the adenylate kinase family.</text>
</comment>
<protein>
    <recommendedName>
        <fullName evidence="6 8">Adenylate kinase</fullName>
        <shortName evidence="6">AK</shortName>
        <ecNumber evidence="6 8">2.7.4.3</ecNumber>
    </recommendedName>
    <alternativeName>
        <fullName evidence="6">ATP-AMP transphosphorylase</fullName>
    </alternativeName>
    <alternativeName>
        <fullName evidence="6">ATP:AMP phosphotransferase</fullName>
    </alternativeName>
    <alternativeName>
        <fullName evidence="6">Adenylate monophosphate kinase</fullName>
    </alternativeName>
</protein>
<dbReference type="RefSeq" id="WP_076003377.1">
    <property type="nucleotide sequence ID" value="NZ_CP018258.1"/>
</dbReference>
<dbReference type="NCBIfam" id="NF001381">
    <property type="entry name" value="PRK00279.1-3"/>
    <property type="match status" value="1"/>
</dbReference>
<comment type="caution">
    <text evidence="6">Lacks conserved residue(s) required for the propagation of feature annotation.</text>
</comment>
<feature type="binding site" evidence="6">
    <location>
        <position position="170"/>
    </location>
    <ligand>
        <name>AMP</name>
        <dbReference type="ChEBI" id="CHEBI:456215"/>
    </ligand>
</feature>
<comment type="subunit">
    <text evidence="6 8">Monomer.</text>
</comment>
<dbReference type="NCBIfam" id="NF001380">
    <property type="entry name" value="PRK00279.1-2"/>
    <property type="match status" value="1"/>
</dbReference>
<feature type="binding site" evidence="6">
    <location>
        <position position="37"/>
    </location>
    <ligand>
        <name>AMP</name>
        <dbReference type="ChEBI" id="CHEBI:456215"/>
    </ligand>
</feature>
<evidence type="ECO:0000256" key="4">
    <source>
        <dbReference type="ARBA" id="ARBA00022777"/>
    </source>
</evidence>
<dbReference type="InterPro" id="IPR006259">
    <property type="entry name" value="Adenyl_kin_sub"/>
</dbReference>
<feature type="binding site" evidence="6">
    <location>
        <begin position="86"/>
        <end position="89"/>
    </location>
    <ligand>
        <name>AMP</name>
        <dbReference type="ChEBI" id="CHEBI:456215"/>
    </ligand>
</feature>
<evidence type="ECO:0000256" key="6">
    <source>
        <dbReference type="HAMAP-Rule" id="MF_00235"/>
    </source>
</evidence>
<reference evidence="10" key="1">
    <citation type="submission" date="2016-11" db="EMBL/GenBank/DDBJ databases">
        <title>Dehalogenimonas formicexedens sp. nov., a chlorinated alkane respiring bacterium isolated from contaminated groundwater.</title>
        <authorList>
            <person name="Key T.A."/>
            <person name="Bowman K.S."/>
            <person name="Lee I."/>
            <person name="Chun J."/>
            <person name="Albuquerque L."/>
            <person name="da Costa M.S."/>
            <person name="Rainey F.A."/>
            <person name="Moe W.M."/>
        </authorList>
    </citation>
    <scope>NUCLEOTIDE SEQUENCE [LARGE SCALE GENOMIC DNA]</scope>
    <source>
        <strain evidence="10">NSZ-14</strain>
    </source>
</reference>
<dbReference type="KEGG" id="dfo:Dform_00213"/>
<keyword evidence="6" id="KW-0963">Cytoplasm</keyword>
<sequence length="214" mass="23221">MYNVVFLGAPGAGKGTQAAVVAEKMGMAHLATGDLFRKHIASGDELGREVKSYLDKGQLVPDEVTVRMVLGRIAQLGDAAGVILDGFPRTLAQAEALDEALKQNGEKVGRAIYLAVPENELVKRLSDRWICRGCQAPYTAMDRVESAKCRKCGGELYQRSDDTPETVQKRLDVYFKETAPLIEYYRKAGSLVEVDGTGEVEAITGRVTAALKQA</sequence>
<dbReference type="InterPro" id="IPR000850">
    <property type="entry name" value="Adenylat/UMP-CMP_kin"/>
</dbReference>
<dbReference type="GO" id="GO:0005737">
    <property type="term" value="C:cytoplasm"/>
    <property type="evidence" value="ECO:0007669"/>
    <property type="project" value="UniProtKB-SubCell"/>
</dbReference>
<feature type="binding site" evidence="6">
    <location>
        <begin position="11"/>
        <end position="16"/>
    </location>
    <ligand>
        <name>ATP</name>
        <dbReference type="ChEBI" id="CHEBI:30616"/>
    </ligand>
</feature>
<comment type="subcellular location">
    <subcellularLocation>
        <location evidence="6 8">Cytoplasm</location>
    </subcellularLocation>
</comment>
<comment type="domain">
    <text evidence="6">Consists of three domains, a large central CORE domain and two small peripheral domains, NMPbind and LID, which undergo movements during catalysis. The LID domain closes over the site of phosphoryl transfer upon ATP binding. Assembling and dissambling the active center during each catalytic cycle provides an effective means to prevent ATP hydrolysis.</text>
</comment>
<dbReference type="Proteomes" id="UP000185934">
    <property type="component" value="Chromosome"/>
</dbReference>
<dbReference type="CDD" id="cd01428">
    <property type="entry name" value="ADK"/>
    <property type="match status" value="1"/>
</dbReference>
<dbReference type="Gene3D" id="3.40.50.300">
    <property type="entry name" value="P-loop containing nucleotide triphosphate hydrolases"/>
    <property type="match status" value="1"/>
</dbReference>
<dbReference type="InterPro" id="IPR027417">
    <property type="entry name" value="P-loop_NTPase"/>
</dbReference>
<evidence type="ECO:0000256" key="2">
    <source>
        <dbReference type="ARBA" id="ARBA00022727"/>
    </source>
</evidence>
<feature type="binding site" evidence="6">
    <location>
        <begin position="58"/>
        <end position="60"/>
    </location>
    <ligand>
        <name>AMP</name>
        <dbReference type="ChEBI" id="CHEBI:456215"/>
    </ligand>
</feature>
<keyword evidence="10" id="KW-1185">Reference proteome</keyword>
<comment type="pathway">
    <text evidence="6">Purine metabolism; AMP biosynthesis via salvage pathway; AMP from ADP: step 1/1.</text>
</comment>
<keyword evidence="5 6" id="KW-0067">ATP-binding</keyword>
<feature type="binding site" evidence="6">
    <location>
        <position position="32"/>
    </location>
    <ligand>
        <name>AMP</name>
        <dbReference type="ChEBI" id="CHEBI:456215"/>
    </ligand>
</feature>
<keyword evidence="2 6" id="KW-0545">Nucleotide biosynthesis</keyword>
<dbReference type="GO" id="GO:0044209">
    <property type="term" value="P:AMP salvage"/>
    <property type="evidence" value="ECO:0007669"/>
    <property type="project" value="UniProtKB-UniRule"/>
</dbReference>
<dbReference type="SUPFAM" id="SSF52540">
    <property type="entry name" value="P-loop containing nucleoside triphosphate hydrolases"/>
    <property type="match status" value="1"/>
</dbReference>
<dbReference type="OrthoDB" id="9805030at2"/>
<evidence type="ECO:0000313" key="10">
    <source>
        <dbReference type="Proteomes" id="UP000185934"/>
    </source>
</evidence>
<evidence type="ECO:0000256" key="8">
    <source>
        <dbReference type="RuleBase" id="RU003331"/>
    </source>
</evidence>
<dbReference type="NCBIfam" id="TIGR01351">
    <property type="entry name" value="adk"/>
    <property type="match status" value="1"/>
</dbReference>
<dbReference type="EC" id="2.7.4.3" evidence="6 8"/>
<dbReference type="PANTHER" id="PTHR23359">
    <property type="entry name" value="NUCLEOTIDE KINASE"/>
    <property type="match status" value="1"/>
</dbReference>
<dbReference type="PROSITE" id="PS00113">
    <property type="entry name" value="ADENYLATE_KINASE"/>
    <property type="match status" value="1"/>
</dbReference>
<dbReference type="STRING" id="1839801.Dform_00213"/>
<dbReference type="InterPro" id="IPR033690">
    <property type="entry name" value="Adenylat_kinase_CS"/>
</dbReference>
<accession>A0A1P8F513</accession>
<gene>
    <name evidence="6 9" type="primary">adk</name>
    <name evidence="9" type="ORF">Dform_00213</name>
</gene>
<comment type="function">
    <text evidence="6">Catalyzes the reversible transfer of the terminal phosphate group between ATP and AMP. Plays an important role in cellular energy homeostasis and in adenine nucleotide metabolism.</text>
</comment>
<dbReference type="HAMAP" id="MF_00235">
    <property type="entry name" value="Adenylate_kinase_Adk"/>
    <property type="match status" value="1"/>
</dbReference>
<evidence type="ECO:0000256" key="7">
    <source>
        <dbReference type="RuleBase" id="RU003330"/>
    </source>
</evidence>
<dbReference type="GO" id="GO:0004017">
    <property type="term" value="F:AMP kinase activity"/>
    <property type="evidence" value="ECO:0007669"/>
    <property type="project" value="UniProtKB-UniRule"/>
</dbReference>
<keyword evidence="4 6" id="KW-0418">Kinase</keyword>
<feature type="binding site" evidence="6">
    <location>
        <position position="198"/>
    </location>
    <ligand>
        <name>ATP</name>
        <dbReference type="ChEBI" id="CHEBI:30616"/>
    </ligand>
</feature>
<dbReference type="NCBIfam" id="NF011100">
    <property type="entry name" value="PRK14527.1"/>
    <property type="match status" value="1"/>
</dbReference>
<feature type="binding site" evidence="6">
    <location>
        <position position="159"/>
    </location>
    <ligand>
        <name>AMP</name>
        <dbReference type="ChEBI" id="CHEBI:456215"/>
    </ligand>
</feature>
<evidence type="ECO:0000313" key="9">
    <source>
        <dbReference type="EMBL" id="APV43576.1"/>
    </source>
</evidence>
<keyword evidence="1 6" id="KW-0808">Transferase</keyword>
<name>A0A1P8F513_9CHLR</name>
<organism evidence="9 10">
    <name type="scientific">Dehalogenimonas formicexedens</name>
    <dbReference type="NCBI Taxonomy" id="1839801"/>
    <lineage>
        <taxon>Bacteria</taxon>
        <taxon>Bacillati</taxon>
        <taxon>Chloroflexota</taxon>
        <taxon>Dehalococcoidia</taxon>
        <taxon>Dehalococcoidales</taxon>
        <taxon>Dehalococcoidaceae</taxon>
        <taxon>Dehalogenimonas</taxon>
    </lineage>
</organism>
<evidence type="ECO:0000256" key="1">
    <source>
        <dbReference type="ARBA" id="ARBA00022679"/>
    </source>
</evidence>
<proteinExistence type="inferred from homology"/>
<feature type="binding site" evidence="6">
    <location>
        <position position="93"/>
    </location>
    <ligand>
        <name>AMP</name>
        <dbReference type="ChEBI" id="CHEBI:456215"/>
    </ligand>
</feature>
<feature type="region of interest" description="NMP" evidence="6">
    <location>
        <begin position="31"/>
        <end position="60"/>
    </location>
</feature>
<dbReference type="Pfam" id="PF00406">
    <property type="entry name" value="ADK"/>
    <property type="match status" value="1"/>
</dbReference>
<keyword evidence="3 6" id="KW-0547">Nucleotide-binding</keyword>
<dbReference type="UniPathway" id="UPA00588">
    <property type="reaction ID" value="UER00649"/>
</dbReference>
<feature type="binding site" evidence="6">
    <location>
        <position position="128"/>
    </location>
    <ligand>
        <name>ATP</name>
        <dbReference type="ChEBI" id="CHEBI:30616"/>
    </ligand>
</feature>
<evidence type="ECO:0000256" key="3">
    <source>
        <dbReference type="ARBA" id="ARBA00022741"/>
    </source>
</evidence>
<dbReference type="PRINTS" id="PR00094">
    <property type="entry name" value="ADENYLTKNASE"/>
</dbReference>
<dbReference type="AlphaFoldDB" id="A0A1P8F513"/>
<dbReference type="EMBL" id="CP018258">
    <property type="protein sequence ID" value="APV43576.1"/>
    <property type="molecule type" value="Genomic_DNA"/>
</dbReference>
<dbReference type="NCBIfam" id="NF011105">
    <property type="entry name" value="PRK14532.1"/>
    <property type="match status" value="1"/>
</dbReference>
<dbReference type="GO" id="GO:0005524">
    <property type="term" value="F:ATP binding"/>
    <property type="evidence" value="ECO:0007669"/>
    <property type="project" value="UniProtKB-UniRule"/>
</dbReference>